<evidence type="ECO:0000313" key="4">
    <source>
        <dbReference type="EMBL" id="KAG9397552.1"/>
    </source>
</evidence>
<dbReference type="AlphaFoldDB" id="A0A8J6E6V6"/>
<dbReference type="PANTHER" id="PTHR15454:SF56">
    <property type="entry name" value="PROTEIN PHOSPHATASE 1 REGULATORY SUBUNIT 7-RELATED"/>
    <property type="match status" value="1"/>
</dbReference>
<evidence type="ECO:0000256" key="1">
    <source>
        <dbReference type="ARBA" id="ARBA00022614"/>
    </source>
</evidence>
<name>A0A8J6E6V6_9EUKA</name>
<accession>A0A8J6E6V6</accession>
<dbReference type="SUPFAM" id="SSF52058">
    <property type="entry name" value="L domain-like"/>
    <property type="match status" value="1"/>
</dbReference>
<dbReference type="EMBL" id="JAHDYR010000001">
    <property type="protein sequence ID" value="KAG9397552.1"/>
    <property type="molecule type" value="Genomic_DNA"/>
</dbReference>
<feature type="compositionally biased region" description="Acidic residues" evidence="3">
    <location>
        <begin position="202"/>
        <end position="226"/>
    </location>
</feature>
<dbReference type="PANTHER" id="PTHR15454">
    <property type="entry name" value="NISCHARIN RELATED"/>
    <property type="match status" value="1"/>
</dbReference>
<dbReference type="OrthoDB" id="271226at2759"/>
<protein>
    <submittedName>
        <fullName evidence="4">Leucine Rich repeats (2 copies)</fullName>
    </submittedName>
</protein>
<organism evidence="4 5">
    <name type="scientific">Carpediemonas membranifera</name>
    <dbReference type="NCBI Taxonomy" id="201153"/>
    <lineage>
        <taxon>Eukaryota</taxon>
        <taxon>Metamonada</taxon>
        <taxon>Carpediemonas-like organisms</taxon>
        <taxon>Carpediemonas</taxon>
    </lineage>
</organism>
<dbReference type="InterPro" id="IPR032675">
    <property type="entry name" value="LRR_dom_sf"/>
</dbReference>
<dbReference type="InterPro" id="IPR025875">
    <property type="entry name" value="Leu-rich_rpt_4"/>
</dbReference>
<comment type="caution">
    <text evidence="4">The sequence shown here is derived from an EMBL/GenBank/DDBJ whole genome shotgun (WGS) entry which is preliminary data.</text>
</comment>
<dbReference type="InterPro" id="IPR001611">
    <property type="entry name" value="Leu-rich_rpt"/>
</dbReference>
<dbReference type="Pfam" id="PF13516">
    <property type="entry name" value="LRR_6"/>
    <property type="match status" value="1"/>
</dbReference>
<evidence type="ECO:0000256" key="2">
    <source>
        <dbReference type="ARBA" id="ARBA00022737"/>
    </source>
</evidence>
<dbReference type="GO" id="GO:0005737">
    <property type="term" value="C:cytoplasm"/>
    <property type="evidence" value="ECO:0007669"/>
    <property type="project" value="TreeGrafter"/>
</dbReference>
<dbReference type="Pfam" id="PF12799">
    <property type="entry name" value="LRR_4"/>
    <property type="match status" value="1"/>
</dbReference>
<dbReference type="Proteomes" id="UP000717585">
    <property type="component" value="Unassembled WGS sequence"/>
</dbReference>
<keyword evidence="1" id="KW-0433">Leucine-rich repeat</keyword>
<reference evidence="4" key="1">
    <citation type="submission" date="2021-05" db="EMBL/GenBank/DDBJ databases">
        <title>A free-living protist that lacks canonical eukaryotic 1 DNA replication and segregation systems.</title>
        <authorList>
            <person name="Salas-Leiva D.E."/>
            <person name="Tromer E.C."/>
            <person name="Curtis B.A."/>
            <person name="Jerlstrom-Hultqvist J."/>
            <person name="Kolisko M."/>
            <person name="Yi Z."/>
            <person name="Salas-Leiva J.S."/>
            <person name="Gallot-Lavallee L."/>
            <person name="Kops G.J.P.L."/>
            <person name="Archibald J.M."/>
            <person name="Simpson A.G.B."/>
            <person name="Roger A.J."/>
        </authorList>
    </citation>
    <scope>NUCLEOTIDE SEQUENCE</scope>
    <source>
        <strain evidence="4">BICM</strain>
    </source>
</reference>
<keyword evidence="5" id="KW-1185">Reference proteome</keyword>
<feature type="region of interest" description="Disordered" evidence="3">
    <location>
        <begin position="307"/>
        <end position="328"/>
    </location>
</feature>
<proteinExistence type="predicted"/>
<gene>
    <name evidence="4" type="ORF">J8273_0682</name>
</gene>
<dbReference type="Gene3D" id="3.80.10.10">
    <property type="entry name" value="Ribonuclease Inhibitor"/>
    <property type="match status" value="2"/>
</dbReference>
<sequence>MSDSEPEQELIKLTKEIIYTRLSAPERTHDNNSFAMTKLDAKGLELQEIELLSSYPLLREIDLSENAITDASPLNSVTTLQFLDISQNDSLTELKLSLPELRRLNASSCSIKTLDLSGCPKLEHVILNSNQIESLDSITGHPNLKIVEARGNQIQSVDGLALPSLVRLYLADNPLRYFSGVRAPSLEILHLRGCEMGKNADPEPDEEEPEEEVLSGSEDEDAEPPSEDLVVKEGPKELPEVPPLICSLPALKYLNLRETKLAAPEELNVLVDNCPELLNLNVSGSDASDRIAVLKILPRLVRIDKEDVTEEDIEEANRVEEEEEEEED</sequence>
<evidence type="ECO:0000313" key="5">
    <source>
        <dbReference type="Proteomes" id="UP000717585"/>
    </source>
</evidence>
<evidence type="ECO:0000256" key="3">
    <source>
        <dbReference type="SAM" id="MobiDB-lite"/>
    </source>
</evidence>
<keyword evidence="2" id="KW-0677">Repeat</keyword>
<feature type="region of interest" description="Disordered" evidence="3">
    <location>
        <begin position="197"/>
        <end position="228"/>
    </location>
</feature>